<name>A0A1E5Q5P4_9PROT</name>
<dbReference type="SUPFAM" id="SSF52540">
    <property type="entry name" value="P-loop containing nucleoside triphosphate hydrolases"/>
    <property type="match status" value="1"/>
</dbReference>
<comment type="caution">
    <text evidence="2">The sequence shown here is derived from an EMBL/GenBank/DDBJ whole genome shotgun (WGS) entry which is preliminary data.</text>
</comment>
<reference evidence="3" key="1">
    <citation type="submission" date="2016-07" db="EMBL/GenBank/DDBJ databases">
        <authorList>
            <person name="Florea S."/>
            <person name="Webb J.S."/>
            <person name="Jaromczyk J."/>
            <person name="Schardl C.L."/>
        </authorList>
    </citation>
    <scope>NUCLEOTIDE SEQUENCE [LARGE SCALE GENOMIC DNA]</scope>
    <source>
        <strain evidence="3">MV-1</strain>
    </source>
</reference>
<dbReference type="GO" id="GO:0006270">
    <property type="term" value="P:DNA replication initiation"/>
    <property type="evidence" value="ECO:0007669"/>
    <property type="project" value="TreeGrafter"/>
</dbReference>
<dbReference type="PANTHER" id="PTHR30050:SF5">
    <property type="entry name" value="DNAA REGULATORY INACTIVATOR HDA"/>
    <property type="match status" value="1"/>
</dbReference>
<dbReference type="STRING" id="28181.BEN30_14085"/>
<protein>
    <recommendedName>
        <fullName evidence="1">Hda lid domain-containing protein</fullName>
    </recommendedName>
</protein>
<feature type="domain" description="Hda lid" evidence="1">
    <location>
        <begin position="163"/>
        <end position="219"/>
    </location>
</feature>
<accession>A0A1E5Q5P4</accession>
<dbReference type="PANTHER" id="PTHR30050">
    <property type="entry name" value="CHROMOSOMAL REPLICATION INITIATOR PROTEIN DNAA"/>
    <property type="match status" value="1"/>
</dbReference>
<dbReference type="OrthoDB" id="7390113at2"/>
<evidence type="ECO:0000313" key="2">
    <source>
        <dbReference type="EMBL" id="OEJ65580.1"/>
    </source>
</evidence>
<evidence type="ECO:0000313" key="3">
    <source>
        <dbReference type="Proteomes" id="UP000095347"/>
    </source>
</evidence>
<sequence>MAKQIAFTFDPRPALGGDDFLVAPSNAAAVQWVDRWPDWPGPVVVIVAPMGAGKTHLAHVFQAQTGAHMVGVDDLVQHRADGVLKNATALILENAEAFLAQGLDEELLHLYNLAKEDGVKILMTAERPPARWGTALKDLSSRLKTAPVAEIEAPDDALLTALIVKQFADRQLSVEQDVLTYMLARMDRSFAAVRTLIQAIDERALAQKRAITIPLVRQVFEAE</sequence>
<dbReference type="AlphaFoldDB" id="A0A1E5Q5P4"/>
<dbReference type="EMBL" id="MCGG01000048">
    <property type="protein sequence ID" value="OEJ65580.1"/>
    <property type="molecule type" value="Genomic_DNA"/>
</dbReference>
<keyword evidence="3" id="KW-1185">Reference proteome</keyword>
<dbReference type="Pfam" id="PF22688">
    <property type="entry name" value="Hda_lid"/>
    <property type="match status" value="1"/>
</dbReference>
<dbReference type="InterPro" id="IPR055199">
    <property type="entry name" value="Hda_lid"/>
</dbReference>
<dbReference type="Proteomes" id="UP000095347">
    <property type="component" value="Unassembled WGS sequence"/>
</dbReference>
<dbReference type="GO" id="GO:0003688">
    <property type="term" value="F:DNA replication origin binding"/>
    <property type="evidence" value="ECO:0007669"/>
    <property type="project" value="TreeGrafter"/>
</dbReference>
<dbReference type="GO" id="GO:0005886">
    <property type="term" value="C:plasma membrane"/>
    <property type="evidence" value="ECO:0007669"/>
    <property type="project" value="TreeGrafter"/>
</dbReference>
<evidence type="ECO:0000259" key="1">
    <source>
        <dbReference type="Pfam" id="PF22688"/>
    </source>
</evidence>
<dbReference type="InterPro" id="IPR027417">
    <property type="entry name" value="P-loop_NTPase"/>
</dbReference>
<organism evidence="2 3">
    <name type="scientific">Magnetovibrio blakemorei</name>
    <dbReference type="NCBI Taxonomy" id="28181"/>
    <lineage>
        <taxon>Bacteria</taxon>
        <taxon>Pseudomonadati</taxon>
        <taxon>Pseudomonadota</taxon>
        <taxon>Alphaproteobacteria</taxon>
        <taxon>Rhodospirillales</taxon>
        <taxon>Magnetovibrionaceae</taxon>
        <taxon>Magnetovibrio</taxon>
    </lineage>
</organism>
<dbReference type="Gene3D" id="1.10.8.60">
    <property type="match status" value="1"/>
</dbReference>
<dbReference type="Gene3D" id="3.40.50.300">
    <property type="entry name" value="P-loop containing nucleotide triphosphate hydrolases"/>
    <property type="match status" value="1"/>
</dbReference>
<proteinExistence type="predicted"/>
<gene>
    <name evidence="2" type="ORF">BEN30_14085</name>
</gene>
<dbReference type="RefSeq" id="WP_069958708.1">
    <property type="nucleotide sequence ID" value="NZ_MCGG01000048.1"/>
</dbReference>